<keyword evidence="1" id="KW-0812">Transmembrane</keyword>
<name>A0ABW8I9A2_9BACI</name>
<feature type="transmembrane region" description="Helical" evidence="1">
    <location>
        <begin position="150"/>
        <end position="173"/>
    </location>
</feature>
<proteinExistence type="predicted"/>
<evidence type="ECO:0000313" key="2">
    <source>
        <dbReference type="EMBL" id="MFK2826048.1"/>
    </source>
</evidence>
<dbReference type="PANTHER" id="PTHR39177:SF1">
    <property type="entry name" value="ABC TRANSPORTER PERMEASE YTRC-RELATED"/>
    <property type="match status" value="1"/>
</dbReference>
<feature type="transmembrane region" description="Helical" evidence="1">
    <location>
        <begin position="63"/>
        <end position="89"/>
    </location>
</feature>
<gene>
    <name evidence="2" type="ORF">QYG89_10270</name>
</gene>
<evidence type="ECO:0000313" key="3">
    <source>
        <dbReference type="Proteomes" id="UP001619911"/>
    </source>
</evidence>
<feature type="transmembrane region" description="Helical" evidence="1">
    <location>
        <begin position="20"/>
        <end position="43"/>
    </location>
</feature>
<dbReference type="PANTHER" id="PTHR39177">
    <property type="entry name" value="ABC TRANSPORTER PERMEASE YTRC-RELATED"/>
    <property type="match status" value="1"/>
</dbReference>
<evidence type="ECO:0000256" key="1">
    <source>
        <dbReference type="SAM" id="Phobius"/>
    </source>
</evidence>
<feature type="transmembrane region" description="Helical" evidence="1">
    <location>
        <begin position="269"/>
        <end position="295"/>
    </location>
</feature>
<comment type="caution">
    <text evidence="2">The sequence shown here is derived from an EMBL/GenBank/DDBJ whole genome shotgun (WGS) entry which is preliminary data.</text>
</comment>
<protein>
    <submittedName>
        <fullName evidence="2">DUF6449 domain-containing protein</fullName>
    </submittedName>
</protein>
<sequence>MKSGISSFNKGLFQQHVRSVLWVSIFFTLALLVVLPLFIWMIFMKEEALEYYFQGNYKNGLLAFSYSVQYIIFMIFPVITGLILTNYLTKKGSSDFMHSLPFKRKTLLSHVYMAGGTALVLPILLNGIVLTMMRPLIKPAVYTIGDVAGWMGLALLIVLMMFVVTVFVGLFIGSPLLQGVMTYGIFILPGALIMLFLANASFFINGLAADAYIDKVMSKGIFLVRAAMIVEKPFSGIELTVYIGLAVLLAVLSYVVYKARPAEAVDETIVFPFFRWLFIFSFTLAAMLIGGLYFAEFLDGALGWTILGYIIGAFAGYTILQMIVQKTLRLTWPWKGFVLYIAVLVVLFIPIAVFTGFYEKKVPAENEVVKVYVGDNIAYDLFDMGGLPNSIAIDKKSMGYMEGRESIHQTIDLHKQLIKNGHLSRQRGYQIGIAYKLKDGSRVERQYYVEMEQLNELTKELRDNQEFKRKTSLIFAISRPEKISYLAVADYWNGTNQMRVTDQKEMAALIRAMKHDALNERSRRFKDYDFSNVGEVQVWFTDGQMMSVPIYLDQAQTMNYIRQKVKGGSGFFSMEQVEEAYILTTDTQERRRQLVDYIHESSDLEKESVLIDFPIPAKKVTDPKQLKQLLDPARLSQDSRQTLLIRWKGNKEISAVGIKE</sequence>
<feature type="transmembrane region" description="Helical" evidence="1">
    <location>
        <begin position="301"/>
        <end position="324"/>
    </location>
</feature>
<dbReference type="InterPro" id="IPR053046">
    <property type="entry name" value="ABC-5_transporter"/>
</dbReference>
<dbReference type="RefSeq" id="WP_404316922.1">
    <property type="nucleotide sequence ID" value="NZ_JAUIYO010000006.1"/>
</dbReference>
<organism evidence="2 3">
    <name type="scientific">Bacillus lumedeiriae</name>
    <dbReference type="NCBI Taxonomy" id="3058829"/>
    <lineage>
        <taxon>Bacteria</taxon>
        <taxon>Bacillati</taxon>
        <taxon>Bacillota</taxon>
        <taxon>Bacilli</taxon>
        <taxon>Bacillales</taxon>
        <taxon>Bacillaceae</taxon>
        <taxon>Bacillus</taxon>
    </lineage>
</organism>
<feature type="transmembrane region" description="Helical" evidence="1">
    <location>
        <begin position="336"/>
        <end position="358"/>
    </location>
</feature>
<keyword evidence="1" id="KW-1133">Transmembrane helix</keyword>
<dbReference type="Proteomes" id="UP001619911">
    <property type="component" value="Unassembled WGS sequence"/>
</dbReference>
<reference evidence="2 3" key="1">
    <citation type="submission" date="2023-07" db="EMBL/GenBank/DDBJ databases">
        <title>Bacillus lucianemedeirus sp. nov, a new species isolated from an immunobiological production facility.</title>
        <authorList>
            <person name="Costa L.V."/>
            <person name="Miranda R.V.S.L."/>
            <person name="Brandao M.L.L."/>
            <person name="Reis C.M.F."/>
            <person name="Frazao A.M."/>
            <person name="Cruz F.V."/>
            <person name="Baio P.V.P."/>
            <person name="Veras J.F.C."/>
            <person name="Ramos J.N."/>
            <person name="Vieira V."/>
        </authorList>
    </citation>
    <scope>NUCLEOTIDE SEQUENCE [LARGE SCALE GENOMIC DNA]</scope>
    <source>
        <strain evidence="2 3">B190/17</strain>
    </source>
</reference>
<dbReference type="EMBL" id="JAUIYO010000006">
    <property type="protein sequence ID" value="MFK2826048.1"/>
    <property type="molecule type" value="Genomic_DNA"/>
</dbReference>
<feature type="transmembrane region" description="Helical" evidence="1">
    <location>
        <begin position="110"/>
        <end position="130"/>
    </location>
</feature>
<feature type="transmembrane region" description="Helical" evidence="1">
    <location>
        <begin position="239"/>
        <end position="257"/>
    </location>
</feature>
<keyword evidence="3" id="KW-1185">Reference proteome</keyword>
<feature type="transmembrane region" description="Helical" evidence="1">
    <location>
        <begin position="185"/>
        <end position="208"/>
    </location>
</feature>
<keyword evidence="1" id="KW-0472">Membrane</keyword>
<accession>A0ABW8I9A2</accession>